<name>A0A7K8KYA4_9AVES</name>
<accession>A0A7K8KYA4</accession>
<dbReference type="GO" id="GO:0005524">
    <property type="term" value="F:ATP binding"/>
    <property type="evidence" value="ECO:0007669"/>
    <property type="project" value="UniProtKB-UniRule"/>
</dbReference>
<comment type="caution">
    <text evidence="31">The sequence shown here is derived from an EMBL/GenBank/DDBJ whole genome shotgun (WGS) entry which is preliminary data.</text>
</comment>
<evidence type="ECO:0000256" key="18">
    <source>
        <dbReference type="ARBA" id="ARBA00047899"/>
    </source>
</evidence>
<dbReference type="InterPro" id="IPR002219">
    <property type="entry name" value="PKC_DAG/PE"/>
</dbReference>
<evidence type="ECO:0000256" key="22">
    <source>
        <dbReference type="PROSITE-ProRule" id="PRU10141"/>
    </source>
</evidence>
<dbReference type="SMART" id="SM00133">
    <property type="entry name" value="S_TK_X"/>
    <property type="match status" value="1"/>
</dbReference>
<sequence length="1731" mass="196546">MSGEVRLKQLEQFILDGPTQTNGQCFSVETLLDILICLYDECNNSPLRREKNILEYLEWAKPFTSKVKQMRLHKEDFEILKVIGRGAFGEVAVVKLKNADKVFAMKILNKWEMLKRAETACFREERDVLVNGDNQWITTLHYAFQDENYLYLVMDYYVGGDLLTLLSKFEDRLPEDMARFYLAEMVIAIDSVHQLHYVHRDIKPDNILMDMNGHIRLADFGSCLKLMEDGTVQSSVAVGTPDYISPEILQAMEDGKGKYGPECDWWSLGVCMYEMLYGETPFYAESLVETYGKIMNHKERFQFPAQVTDVSESAKDLIRRLICSREHRLGQNGIEDFKNHPFFAGIDWDNIRNCEAPYIPEVSSPTDTSNFDVDDDCLKNSETMPPPSHTAFSGHHLPFVGFTYTSSCVLSDRSCLRLTAGPPSMDLDASIQRTLEDSLATEAYERRIRRLEQEKLELSRKLQESTQTVQALQYSTVDGPITASKDLEIKSLKEEIEKLKKQITDSGQLEQQLEEASTARRELDDASRQIKAFEKQVRTLKQEREDLNKELAESSDRLKSQAKELKDAHSQRKLAMQEFSEMNERLTDLHSQKQKLARQLRDKEEEMEVVMQKVESLRQELRRTERLKKELEVQAEAAAAEASKDRKLRERSEQYSKQLESEVEGLKQKQVGRSPGVSSIEHQQEITKLKADLEKKSVFYEEELSKREIMHANEIKSLKKELRDAESQQLALKKEIMILKDKLEKTRRENQTEREEFETEFKQKYEREKILLTEENKKLSNELDKLTTMFERLSMNNRQLEEEMRDLADKKESVAHWEAQITEIIQWVSDEKDARGYLQALASKMTEELEALRNSSLGARATDMPWKMRRFAKLDMSARLELQSALDAEIRAKQAIQDELNKVKASCISTECKLQESEKKNMELLTDIERLKKETEELRSEKGVKHQDSQNSFLAFLNAPTSALDQFERSPSCIPANKGRRVTDHPPRSIHTPTMRSAYIGSGLSAPKPKAHQFVVKSFNTPTKCNQCTSLMVGLIRQGCTCEVCGFSCHVTCADKAPAVCPIPPEQTKGPLGIDPQKGIGTAYEGHVRVPKPAGVKKGWQRALAVICDFKLFLYDVAEGKASQPSVIVSQVIDMRDEEFSVSSVLASDVIHANRKDIPCIFRVTASQLSASSNKCSILILADGENEKSKWVGVLNELHRILKKNKLKDRSVYVPKEAYDSTLPLIKTTQSAAIIDHERIALGNEEGLFVVHVTKDEIIRVGDNKKVHQIELIPSEQLIAVISGRNRHVRLFPMAALDGRETEFYKLAETKGCQSIVSGHVRHGALTCLCVAMKRQVLCYELNQSKTRHKKIKEIQVQGNVQWMSIFSDRLCVGYQSGFLKYPLHGEGSPYSLLHPDDHTLSFISQQPTDAICAVEISNKEYLLCFSSVGVYVDCQGRRSRQQELMWPASPSSCCYNAPYLSVYSENAIDIFDVNSMEWIQTIPLKKVRPLNTEGSLNLLGLETVRLIYFKNKMAEGDELVVPETSDNSRKQMVRNINNKRRYSFRVPEEERMQQRRSMLRDPEMRNKLISNPTNFNHIAHMGPGDGIQILKDLPMNLRPQESRTVFSGSVSIPSITKSRTEPGRSMSASSGLAARSSAQNGSALRREFSGGSYGAKRQPMASPSDGSLSSGGLDQGSDAPTRDYEREDSDSPRHSTASNSSNLSSPPSPISPHKTKSLSLESSDHVSWDS</sequence>
<feature type="compositionally biased region" description="Low complexity" evidence="24">
    <location>
        <begin position="1695"/>
        <end position="1706"/>
    </location>
</feature>
<evidence type="ECO:0000256" key="23">
    <source>
        <dbReference type="SAM" id="Coils"/>
    </source>
</evidence>
<dbReference type="GO" id="GO:0030027">
    <property type="term" value="C:lamellipodium"/>
    <property type="evidence" value="ECO:0007669"/>
    <property type="project" value="UniProtKB-SubCell"/>
</dbReference>
<evidence type="ECO:0000256" key="8">
    <source>
        <dbReference type="ARBA" id="ARBA00022553"/>
    </source>
</evidence>
<dbReference type="InterPro" id="IPR000095">
    <property type="entry name" value="CRIB_dom"/>
</dbReference>
<evidence type="ECO:0000259" key="30">
    <source>
        <dbReference type="PROSITE" id="PS51285"/>
    </source>
</evidence>
<dbReference type="SMART" id="SM00109">
    <property type="entry name" value="C1"/>
    <property type="match status" value="1"/>
</dbReference>
<keyword evidence="12" id="KW-0863">Zinc-finger</keyword>
<feature type="compositionally biased region" description="Basic and acidic residues" evidence="24">
    <location>
        <begin position="642"/>
        <end position="654"/>
    </location>
</feature>
<dbReference type="InterPro" id="IPR026611">
    <property type="entry name" value="MRCK_alpha_cat"/>
</dbReference>
<evidence type="ECO:0000259" key="25">
    <source>
        <dbReference type="PROSITE" id="PS50003"/>
    </source>
</evidence>
<dbReference type="SUPFAM" id="SSF57889">
    <property type="entry name" value="Cysteine-rich domain"/>
    <property type="match status" value="1"/>
</dbReference>
<dbReference type="PROSITE" id="PS00479">
    <property type="entry name" value="ZF_DAG_PE_1"/>
    <property type="match status" value="1"/>
</dbReference>
<keyword evidence="17" id="KW-0966">Cell projection</keyword>
<evidence type="ECO:0000259" key="28">
    <source>
        <dbReference type="PROSITE" id="PS50108"/>
    </source>
</evidence>
<evidence type="ECO:0000256" key="12">
    <source>
        <dbReference type="ARBA" id="ARBA00022771"/>
    </source>
</evidence>
<dbReference type="GO" id="GO:0008270">
    <property type="term" value="F:zinc ion binding"/>
    <property type="evidence" value="ECO:0007669"/>
    <property type="project" value="UniProtKB-KW"/>
</dbReference>
<keyword evidence="8" id="KW-0597">Phosphoprotein</keyword>
<dbReference type="SUPFAM" id="SSF50978">
    <property type="entry name" value="WD40 repeat-like"/>
    <property type="match status" value="1"/>
</dbReference>
<keyword evidence="6" id="KW-0963">Cytoplasm</keyword>
<dbReference type="SUPFAM" id="SSF56112">
    <property type="entry name" value="Protein kinase-like (PK-like)"/>
    <property type="match status" value="1"/>
</dbReference>
<feature type="coiled-coil region" evidence="23">
    <location>
        <begin position="914"/>
        <end position="941"/>
    </location>
</feature>
<feature type="compositionally biased region" description="Basic and acidic residues" evidence="24">
    <location>
        <begin position="1681"/>
        <end position="1694"/>
    </location>
</feature>
<keyword evidence="10" id="KW-0479">Metal-binding</keyword>
<dbReference type="GO" id="GO:0004674">
    <property type="term" value="F:protein serine/threonine kinase activity"/>
    <property type="evidence" value="ECO:0007669"/>
    <property type="project" value="UniProtKB-KW"/>
</dbReference>
<dbReference type="InterPro" id="IPR011009">
    <property type="entry name" value="Kinase-like_dom_sf"/>
</dbReference>
<dbReference type="InterPro" id="IPR011993">
    <property type="entry name" value="PH-like_dom_sf"/>
</dbReference>
<dbReference type="SMART" id="SM00233">
    <property type="entry name" value="PH"/>
    <property type="match status" value="1"/>
</dbReference>
<dbReference type="Pfam" id="PF00130">
    <property type="entry name" value="C1_1"/>
    <property type="match status" value="1"/>
</dbReference>
<evidence type="ECO:0000256" key="19">
    <source>
        <dbReference type="ARBA" id="ARBA00048679"/>
    </source>
</evidence>
<feature type="region of interest" description="Disordered" evidence="24">
    <location>
        <begin position="1603"/>
        <end position="1731"/>
    </location>
</feature>
<keyword evidence="9" id="KW-0808">Transferase</keyword>
<dbReference type="Pfam" id="PF00433">
    <property type="entry name" value="Pkinase_C"/>
    <property type="match status" value="1"/>
</dbReference>
<feature type="compositionally biased region" description="Basic and acidic residues" evidence="24">
    <location>
        <begin position="550"/>
        <end position="570"/>
    </location>
</feature>
<feature type="domain" description="Protein kinase" evidence="26">
    <location>
        <begin position="77"/>
        <end position="343"/>
    </location>
</feature>
<dbReference type="Pfam" id="PF00780">
    <property type="entry name" value="CNH"/>
    <property type="match status" value="1"/>
</dbReference>
<dbReference type="PROSITE" id="PS50219">
    <property type="entry name" value="CNH"/>
    <property type="match status" value="1"/>
</dbReference>
<feature type="coiled-coil region" evidence="23">
    <location>
        <begin position="708"/>
        <end position="820"/>
    </location>
</feature>
<comment type="cofactor">
    <cofactor evidence="1">
        <name>Mg(2+)</name>
        <dbReference type="ChEBI" id="CHEBI:18420"/>
    </cofactor>
</comment>
<keyword evidence="16 23" id="KW-0175">Coiled coil</keyword>
<dbReference type="Proteomes" id="UP000560386">
    <property type="component" value="Unassembled WGS sequence"/>
</dbReference>
<dbReference type="PROSITE" id="PS50108">
    <property type="entry name" value="CRIB"/>
    <property type="match status" value="1"/>
</dbReference>
<evidence type="ECO:0000256" key="17">
    <source>
        <dbReference type="ARBA" id="ARBA00023273"/>
    </source>
</evidence>
<proteinExistence type="inferred from homology"/>
<evidence type="ECO:0000256" key="14">
    <source>
        <dbReference type="ARBA" id="ARBA00022833"/>
    </source>
</evidence>
<dbReference type="PROSITE" id="PS50003">
    <property type="entry name" value="PH_DOMAIN"/>
    <property type="match status" value="1"/>
</dbReference>
<evidence type="ECO:0000256" key="15">
    <source>
        <dbReference type="ARBA" id="ARBA00022840"/>
    </source>
</evidence>
<feature type="compositionally biased region" description="Polar residues" evidence="24">
    <location>
        <begin position="1603"/>
        <end position="1618"/>
    </location>
</feature>
<dbReference type="InterPro" id="IPR017892">
    <property type="entry name" value="Pkinase_C"/>
</dbReference>
<dbReference type="CDD" id="cd00132">
    <property type="entry name" value="CRIB"/>
    <property type="match status" value="1"/>
</dbReference>
<gene>
    <name evidence="31" type="primary">Cdc42bpa</name>
    <name evidence="31" type="ORF">ARDKOR_R00553</name>
</gene>
<dbReference type="Gene3D" id="3.30.200.20">
    <property type="entry name" value="Phosphorylase Kinase, domain 1"/>
    <property type="match status" value="1"/>
</dbReference>
<dbReference type="GO" id="GO:0042641">
    <property type="term" value="C:actomyosin"/>
    <property type="evidence" value="ECO:0007669"/>
    <property type="project" value="TreeGrafter"/>
</dbReference>
<dbReference type="InterPro" id="IPR000719">
    <property type="entry name" value="Prot_kinase_dom"/>
</dbReference>
<dbReference type="PANTHER" id="PTHR22988:SF31">
    <property type="entry name" value="SERINE_THREONINE-PROTEIN KINASE MRCK ALPHA"/>
    <property type="match status" value="1"/>
</dbReference>
<comment type="similarity">
    <text evidence="4">Belongs to the protein kinase superfamily. AGC Ser/Thr protein kinase family. DMPK subfamily.</text>
</comment>
<evidence type="ECO:0000256" key="6">
    <source>
        <dbReference type="ARBA" id="ARBA00022490"/>
    </source>
</evidence>
<comment type="subcellular location">
    <subcellularLocation>
        <location evidence="3">Cell projection</location>
        <location evidence="3">Lamellipodium</location>
    </subcellularLocation>
    <subcellularLocation>
        <location evidence="2">Cytoplasm</location>
    </subcellularLocation>
</comment>
<dbReference type="Gene3D" id="1.10.510.10">
    <property type="entry name" value="Transferase(Phosphotransferase) domain 1"/>
    <property type="match status" value="1"/>
</dbReference>
<dbReference type="Pfam" id="PF25346">
    <property type="entry name" value="PH_MRCK"/>
    <property type="match status" value="1"/>
</dbReference>
<dbReference type="PROSITE" id="PS00108">
    <property type="entry name" value="PROTEIN_KINASE_ST"/>
    <property type="match status" value="1"/>
</dbReference>
<dbReference type="PROSITE" id="PS50081">
    <property type="entry name" value="ZF_DAG_PE_2"/>
    <property type="match status" value="1"/>
</dbReference>
<dbReference type="SMART" id="SM00220">
    <property type="entry name" value="S_TKc"/>
    <property type="match status" value="1"/>
</dbReference>
<dbReference type="SMART" id="SM00036">
    <property type="entry name" value="CNH"/>
    <property type="match status" value="1"/>
</dbReference>
<dbReference type="Pfam" id="PF08826">
    <property type="entry name" value="DMPK_coil"/>
    <property type="match status" value="1"/>
</dbReference>
<dbReference type="InterPro" id="IPR031597">
    <property type="entry name" value="KELK"/>
</dbReference>
<keyword evidence="13 31" id="KW-0418">Kinase</keyword>
<feature type="non-terminal residue" evidence="31">
    <location>
        <position position="1"/>
    </location>
</feature>
<dbReference type="EMBL" id="VWPR01000265">
    <property type="protein sequence ID" value="NXE21781.1"/>
    <property type="molecule type" value="Genomic_DNA"/>
</dbReference>
<dbReference type="EC" id="2.7.11.1" evidence="5"/>
<dbReference type="Gene3D" id="3.30.60.20">
    <property type="match status" value="1"/>
</dbReference>
<evidence type="ECO:0000256" key="3">
    <source>
        <dbReference type="ARBA" id="ARBA00004510"/>
    </source>
</evidence>
<evidence type="ECO:0000256" key="20">
    <source>
        <dbReference type="ARBA" id="ARBA00073692"/>
    </source>
</evidence>
<keyword evidence="14" id="KW-0862">Zinc</keyword>
<evidence type="ECO:0000256" key="1">
    <source>
        <dbReference type="ARBA" id="ARBA00001946"/>
    </source>
</evidence>
<keyword evidence="15 22" id="KW-0067">ATP-binding</keyword>
<evidence type="ECO:0000256" key="7">
    <source>
        <dbReference type="ARBA" id="ARBA00022527"/>
    </source>
</evidence>
<dbReference type="PROSITE" id="PS50011">
    <property type="entry name" value="PROTEIN_KINASE_DOM"/>
    <property type="match status" value="1"/>
</dbReference>
<evidence type="ECO:0000256" key="5">
    <source>
        <dbReference type="ARBA" id="ARBA00012513"/>
    </source>
</evidence>
<evidence type="ECO:0000256" key="24">
    <source>
        <dbReference type="SAM" id="MobiDB-lite"/>
    </source>
</evidence>
<organism evidence="31 32">
    <name type="scientific">Ardeotis kori</name>
    <dbReference type="NCBI Taxonomy" id="89386"/>
    <lineage>
        <taxon>Eukaryota</taxon>
        <taxon>Metazoa</taxon>
        <taxon>Chordata</taxon>
        <taxon>Craniata</taxon>
        <taxon>Vertebrata</taxon>
        <taxon>Euteleostomi</taxon>
        <taxon>Archelosauria</taxon>
        <taxon>Archosauria</taxon>
        <taxon>Dinosauria</taxon>
        <taxon>Saurischia</taxon>
        <taxon>Theropoda</taxon>
        <taxon>Coelurosauria</taxon>
        <taxon>Aves</taxon>
        <taxon>Neognathae</taxon>
        <taxon>Neoaves</taxon>
        <taxon>Otidimorphae</taxon>
        <taxon>Otidiformes</taxon>
        <taxon>Otididae</taxon>
        <taxon>Ardeotis</taxon>
    </lineage>
</organism>
<dbReference type="InterPro" id="IPR008271">
    <property type="entry name" value="Ser/Thr_kinase_AS"/>
</dbReference>
<dbReference type="InterPro" id="IPR050839">
    <property type="entry name" value="Rho-assoc_Ser/Thr_Kinase"/>
</dbReference>
<dbReference type="FunFam" id="3.30.200.20:FF:001055">
    <property type="entry name" value="Serine/threonine-protein kinase MRCK beta"/>
    <property type="match status" value="1"/>
</dbReference>
<evidence type="ECO:0000256" key="9">
    <source>
        <dbReference type="ARBA" id="ARBA00022679"/>
    </source>
</evidence>
<dbReference type="CDD" id="cd01243">
    <property type="entry name" value="PH_MRCK"/>
    <property type="match status" value="1"/>
</dbReference>
<feature type="domain" description="AGC-kinase C-terminal" evidence="30">
    <location>
        <begin position="344"/>
        <end position="414"/>
    </location>
</feature>
<dbReference type="SUPFAM" id="SSF50729">
    <property type="entry name" value="PH domain-like"/>
    <property type="match status" value="1"/>
</dbReference>
<dbReference type="FunFam" id="1.10.510.10:FF:000014">
    <property type="entry name" value="Non-specific serine/threonine protein kinase"/>
    <property type="match status" value="1"/>
</dbReference>
<keyword evidence="7" id="KW-0723">Serine/threonine-protein kinase</keyword>
<dbReference type="PANTHER" id="PTHR22988">
    <property type="entry name" value="MYOTONIC DYSTROPHY S/T KINASE-RELATED"/>
    <property type="match status" value="1"/>
</dbReference>
<evidence type="ECO:0000256" key="16">
    <source>
        <dbReference type="ARBA" id="ARBA00023054"/>
    </source>
</evidence>
<dbReference type="InterPro" id="IPR057529">
    <property type="entry name" value="MRCK/ROCK_PH"/>
</dbReference>
<dbReference type="GO" id="GO:0031032">
    <property type="term" value="P:actomyosin structure organization"/>
    <property type="evidence" value="ECO:0007669"/>
    <property type="project" value="TreeGrafter"/>
</dbReference>
<dbReference type="FunFam" id="3.30.60.20:FF:000005">
    <property type="entry name" value="Non-specific serine/threonine protein kinase"/>
    <property type="match status" value="1"/>
</dbReference>
<reference evidence="31 32" key="1">
    <citation type="submission" date="2019-09" db="EMBL/GenBank/DDBJ databases">
        <title>Bird 10,000 Genomes (B10K) Project - Family phase.</title>
        <authorList>
            <person name="Zhang G."/>
        </authorList>
    </citation>
    <scope>NUCLEOTIDE SEQUENCE [LARGE SCALE GENOMIC DNA]</scope>
    <source>
        <strain evidence="31">B10K-CU-031-01</strain>
        <tissue evidence="31">Muscle</tissue>
    </source>
</reference>
<evidence type="ECO:0000256" key="21">
    <source>
        <dbReference type="ARBA" id="ARBA00076683"/>
    </source>
</evidence>
<dbReference type="InterPro" id="IPR014930">
    <property type="entry name" value="Myotonic_dystrophy_kinase_coil"/>
</dbReference>
<dbReference type="Pfam" id="PF00069">
    <property type="entry name" value="Pkinase"/>
    <property type="match status" value="1"/>
</dbReference>
<evidence type="ECO:0000256" key="13">
    <source>
        <dbReference type="ARBA" id="ARBA00022777"/>
    </source>
</evidence>
<feature type="region of interest" description="Disordered" evidence="24">
    <location>
        <begin position="638"/>
        <end position="683"/>
    </location>
</feature>
<dbReference type="GO" id="GO:0005737">
    <property type="term" value="C:cytoplasm"/>
    <property type="evidence" value="ECO:0007669"/>
    <property type="project" value="UniProtKB-SubCell"/>
</dbReference>
<dbReference type="FunFam" id="1.20.5.340:FF:000010">
    <property type="entry name" value="Non-specific serine/threonine protein kinase"/>
    <property type="match status" value="1"/>
</dbReference>
<evidence type="ECO:0000313" key="32">
    <source>
        <dbReference type="Proteomes" id="UP000560386"/>
    </source>
</evidence>
<dbReference type="CDD" id="cd20864">
    <property type="entry name" value="C1_MRCKalpha"/>
    <property type="match status" value="1"/>
</dbReference>
<dbReference type="PROSITE" id="PS51285">
    <property type="entry name" value="AGC_KINASE_CTER"/>
    <property type="match status" value="1"/>
</dbReference>
<feature type="domain" description="PH" evidence="25">
    <location>
        <begin position="1081"/>
        <end position="1200"/>
    </location>
</feature>
<dbReference type="InterPro" id="IPR001849">
    <property type="entry name" value="PH_domain"/>
</dbReference>
<protein>
    <recommendedName>
        <fullName evidence="20">Serine/threonine-protein kinase MRCK alpha</fullName>
        <ecNumber evidence="5">2.7.11.1</ecNumber>
    </recommendedName>
    <alternativeName>
        <fullName evidence="21">CDC42-binding protein kinase alpha</fullName>
    </alternativeName>
</protein>
<dbReference type="InterPro" id="IPR036322">
    <property type="entry name" value="WD40_repeat_dom_sf"/>
</dbReference>
<comment type="catalytic activity">
    <reaction evidence="18">
        <text>L-threonyl-[protein] + ATP = O-phospho-L-threonyl-[protein] + ADP + H(+)</text>
        <dbReference type="Rhea" id="RHEA:46608"/>
        <dbReference type="Rhea" id="RHEA-COMP:11060"/>
        <dbReference type="Rhea" id="RHEA-COMP:11605"/>
        <dbReference type="ChEBI" id="CHEBI:15378"/>
        <dbReference type="ChEBI" id="CHEBI:30013"/>
        <dbReference type="ChEBI" id="CHEBI:30616"/>
        <dbReference type="ChEBI" id="CHEBI:61977"/>
        <dbReference type="ChEBI" id="CHEBI:456216"/>
        <dbReference type="EC" id="2.7.11.1"/>
    </reaction>
</comment>
<feature type="compositionally biased region" description="Low complexity" evidence="24">
    <location>
        <begin position="1624"/>
        <end position="1639"/>
    </location>
</feature>
<comment type="catalytic activity">
    <reaction evidence="19">
        <text>L-seryl-[protein] + ATP = O-phospho-L-seryl-[protein] + ADP + H(+)</text>
        <dbReference type="Rhea" id="RHEA:17989"/>
        <dbReference type="Rhea" id="RHEA-COMP:9863"/>
        <dbReference type="Rhea" id="RHEA-COMP:11604"/>
        <dbReference type="ChEBI" id="CHEBI:15378"/>
        <dbReference type="ChEBI" id="CHEBI:29999"/>
        <dbReference type="ChEBI" id="CHEBI:30616"/>
        <dbReference type="ChEBI" id="CHEBI:83421"/>
        <dbReference type="ChEBI" id="CHEBI:456216"/>
        <dbReference type="EC" id="2.7.11.1"/>
    </reaction>
</comment>
<dbReference type="InterPro" id="IPR001180">
    <property type="entry name" value="CNH_dom"/>
</dbReference>
<evidence type="ECO:0000259" key="26">
    <source>
        <dbReference type="PROSITE" id="PS50011"/>
    </source>
</evidence>
<keyword evidence="11 22" id="KW-0547">Nucleotide-binding</keyword>
<feature type="binding site" evidence="22">
    <location>
        <position position="106"/>
    </location>
    <ligand>
        <name>ATP</name>
        <dbReference type="ChEBI" id="CHEBI:30616"/>
    </ligand>
</feature>
<dbReference type="PROSITE" id="PS00107">
    <property type="entry name" value="PROTEIN_KINASE_ATP"/>
    <property type="match status" value="1"/>
</dbReference>
<feature type="domain" description="CRIB" evidence="28">
    <location>
        <begin position="1570"/>
        <end position="1583"/>
    </location>
</feature>
<feature type="domain" description="CNH" evidence="29">
    <location>
        <begin position="1226"/>
        <end position="1498"/>
    </location>
</feature>
<evidence type="ECO:0000256" key="4">
    <source>
        <dbReference type="ARBA" id="ARBA00005719"/>
    </source>
</evidence>
<evidence type="ECO:0000259" key="29">
    <source>
        <dbReference type="PROSITE" id="PS50219"/>
    </source>
</evidence>
<dbReference type="InterPro" id="IPR046349">
    <property type="entry name" value="C1-like_sf"/>
</dbReference>
<dbReference type="CDD" id="cd05623">
    <property type="entry name" value="STKc_MRCK_alpha"/>
    <property type="match status" value="1"/>
</dbReference>
<evidence type="ECO:0000313" key="31">
    <source>
        <dbReference type="EMBL" id="NXE21781.1"/>
    </source>
</evidence>
<evidence type="ECO:0000256" key="10">
    <source>
        <dbReference type="ARBA" id="ARBA00022723"/>
    </source>
</evidence>
<evidence type="ECO:0000259" key="27">
    <source>
        <dbReference type="PROSITE" id="PS50081"/>
    </source>
</evidence>
<feature type="region of interest" description="Disordered" evidence="24">
    <location>
        <begin position="975"/>
        <end position="994"/>
    </location>
</feature>
<keyword evidence="32" id="KW-1185">Reference proteome</keyword>
<dbReference type="FunFam" id="2.30.29.30:FF:000032">
    <property type="entry name" value="Non-specific serine/threonine protein kinase"/>
    <property type="match status" value="1"/>
</dbReference>
<evidence type="ECO:0000256" key="11">
    <source>
        <dbReference type="ARBA" id="ARBA00022741"/>
    </source>
</evidence>
<feature type="non-terminal residue" evidence="31">
    <location>
        <position position="1731"/>
    </location>
</feature>
<dbReference type="InterPro" id="IPR000961">
    <property type="entry name" value="AGC-kinase_C"/>
</dbReference>
<evidence type="ECO:0000256" key="2">
    <source>
        <dbReference type="ARBA" id="ARBA00004496"/>
    </source>
</evidence>
<dbReference type="InterPro" id="IPR017441">
    <property type="entry name" value="Protein_kinase_ATP_BS"/>
</dbReference>
<feature type="region of interest" description="Disordered" evidence="24">
    <location>
        <begin position="550"/>
        <end position="571"/>
    </location>
</feature>
<feature type="domain" description="Phorbol-ester/DAG-type" evidence="27">
    <location>
        <begin position="1011"/>
        <end position="1061"/>
    </location>
</feature>
<dbReference type="SMART" id="SM00285">
    <property type="entry name" value="PBD"/>
    <property type="match status" value="1"/>
</dbReference>
<dbReference type="Gene3D" id="2.30.29.30">
    <property type="entry name" value="Pleckstrin-homology domain (PH domain)/Phosphotyrosine-binding domain (PTB)"/>
    <property type="match status" value="1"/>
</dbReference>
<dbReference type="Pfam" id="PF15796">
    <property type="entry name" value="KELK"/>
    <property type="match status" value="1"/>
</dbReference>
<feature type="compositionally biased region" description="Low complexity" evidence="24">
    <location>
        <begin position="1663"/>
        <end position="1679"/>
    </location>
</feature>
<dbReference type="Gene3D" id="1.20.5.340">
    <property type="match status" value="1"/>
</dbReference>